<name>A0A2N5TND8_9BASI</name>
<dbReference type="EMBL" id="PGCJ01000509">
    <property type="protein sequence ID" value="PLW27010.1"/>
    <property type="molecule type" value="Genomic_DNA"/>
</dbReference>
<keyword evidence="2" id="KW-1185">Reference proteome</keyword>
<evidence type="ECO:0000313" key="2">
    <source>
        <dbReference type="Proteomes" id="UP000235388"/>
    </source>
</evidence>
<dbReference type="Proteomes" id="UP000235388">
    <property type="component" value="Unassembled WGS sequence"/>
</dbReference>
<dbReference type="OrthoDB" id="2505029at2759"/>
<gene>
    <name evidence="1" type="ORF">PCANC_21525</name>
</gene>
<sequence>MSISQTPNHPLVLNGIFKIFGNTSTDAPRGNMYGFLTTASALQCGGVCGTRNNNFELNLSTNTALSNTLEYNTPPNLVNKVNAFDLGRATAREEVTAGDGDQANRLHITVVHNDWDGEDRVHRSFPVNVTSGHKPGNVKFKLYRQASTSRPVASSPAAAPFQAAAEKMQASNSSHKLVYQQVHGSHP</sequence>
<reference evidence="1 2" key="1">
    <citation type="submission" date="2017-11" db="EMBL/GenBank/DDBJ databases">
        <title>De novo assembly and phasing of dikaryotic genomes from two isolates of Puccinia coronata f. sp. avenae, the causal agent of oat crown rust.</title>
        <authorList>
            <person name="Miller M.E."/>
            <person name="Zhang Y."/>
            <person name="Omidvar V."/>
            <person name="Sperschneider J."/>
            <person name="Schwessinger B."/>
            <person name="Raley C."/>
            <person name="Palmer J.M."/>
            <person name="Garnica D."/>
            <person name="Upadhyaya N."/>
            <person name="Rathjen J."/>
            <person name="Taylor J.M."/>
            <person name="Park R.F."/>
            <person name="Dodds P.N."/>
            <person name="Hirsch C.D."/>
            <person name="Kianian S.F."/>
            <person name="Figueroa M."/>
        </authorList>
    </citation>
    <scope>NUCLEOTIDE SEQUENCE [LARGE SCALE GENOMIC DNA]</scope>
    <source>
        <strain evidence="1">12NC29</strain>
    </source>
</reference>
<protein>
    <submittedName>
        <fullName evidence="1">Uncharacterized protein</fullName>
    </submittedName>
</protein>
<evidence type="ECO:0000313" key="1">
    <source>
        <dbReference type="EMBL" id="PLW27010.1"/>
    </source>
</evidence>
<accession>A0A2N5TND8</accession>
<proteinExistence type="predicted"/>
<organism evidence="1 2">
    <name type="scientific">Puccinia coronata f. sp. avenae</name>
    <dbReference type="NCBI Taxonomy" id="200324"/>
    <lineage>
        <taxon>Eukaryota</taxon>
        <taxon>Fungi</taxon>
        <taxon>Dikarya</taxon>
        <taxon>Basidiomycota</taxon>
        <taxon>Pucciniomycotina</taxon>
        <taxon>Pucciniomycetes</taxon>
        <taxon>Pucciniales</taxon>
        <taxon>Pucciniaceae</taxon>
        <taxon>Puccinia</taxon>
    </lineage>
</organism>
<comment type="caution">
    <text evidence="1">The sequence shown here is derived from an EMBL/GenBank/DDBJ whole genome shotgun (WGS) entry which is preliminary data.</text>
</comment>
<dbReference type="AlphaFoldDB" id="A0A2N5TND8"/>